<name>H0E9L1_9ACTN</name>
<feature type="transmembrane region" description="Helical" evidence="6">
    <location>
        <begin position="315"/>
        <end position="337"/>
    </location>
</feature>
<protein>
    <recommendedName>
        <fullName evidence="7">ABC-2 type transporter transmembrane domain-containing protein</fullName>
    </recommendedName>
</protein>
<feature type="transmembrane region" description="Helical" evidence="6">
    <location>
        <begin position="21"/>
        <end position="43"/>
    </location>
</feature>
<dbReference type="AlphaFoldDB" id="H0E9L1"/>
<comment type="caution">
    <text evidence="8">The sequence shown here is derived from an EMBL/GenBank/DDBJ whole genome shotgun (WGS) entry which is preliminary data.</text>
</comment>
<organism evidence="8 9">
    <name type="scientific">Patulibacter medicamentivorans</name>
    <dbReference type="NCBI Taxonomy" id="1097667"/>
    <lineage>
        <taxon>Bacteria</taxon>
        <taxon>Bacillati</taxon>
        <taxon>Actinomycetota</taxon>
        <taxon>Thermoleophilia</taxon>
        <taxon>Solirubrobacterales</taxon>
        <taxon>Patulibacteraceae</taxon>
        <taxon>Patulibacter</taxon>
    </lineage>
</organism>
<keyword evidence="4 6" id="KW-1133">Transmembrane helix</keyword>
<feature type="transmembrane region" description="Helical" evidence="6">
    <location>
        <begin position="343"/>
        <end position="367"/>
    </location>
</feature>
<dbReference type="PANTHER" id="PTHR30294:SF29">
    <property type="entry name" value="MULTIDRUG ABC TRANSPORTER PERMEASE YBHS-RELATED"/>
    <property type="match status" value="1"/>
</dbReference>
<dbReference type="GO" id="GO:0140359">
    <property type="term" value="F:ABC-type transporter activity"/>
    <property type="evidence" value="ECO:0007669"/>
    <property type="project" value="InterPro"/>
</dbReference>
<feature type="transmembrane region" description="Helical" evidence="6">
    <location>
        <begin position="374"/>
        <end position="391"/>
    </location>
</feature>
<evidence type="ECO:0000256" key="2">
    <source>
        <dbReference type="ARBA" id="ARBA00022475"/>
    </source>
</evidence>
<comment type="subcellular location">
    <subcellularLocation>
        <location evidence="1">Cell membrane</location>
        <topology evidence="1">Multi-pass membrane protein</topology>
    </subcellularLocation>
</comment>
<gene>
    <name evidence="8" type="ORF">PAI11_35300</name>
</gene>
<dbReference type="Pfam" id="PF12698">
    <property type="entry name" value="ABC2_membrane_3"/>
    <property type="match status" value="1"/>
</dbReference>
<evidence type="ECO:0000313" key="9">
    <source>
        <dbReference type="Proteomes" id="UP000005143"/>
    </source>
</evidence>
<reference evidence="8 9" key="1">
    <citation type="journal article" date="2013" name="Biodegradation">
        <title>Quantitative proteomic analysis of ibuprofen-degrading Patulibacter sp. strain I11.</title>
        <authorList>
            <person name="Almeida B."/>
            <person name="Kjeldal H."/>
            <person name="Lolas I."/>
            <person name="Knudsen A.D."/>
            <person name="Carvalho G."/>
            <person name="Nielsen K.L."/>
            <person name="Barreto Crespo M.T."/>
            <person name="Stensballe A."/>
            <person name="Nielsen J.L."/>
        </authorList>
    </citation>
    <scope>NUCLEOTIDE SEQUENCE [LARGE SCALE GENOMIC DNA]</scope>
    <source>
        <strain evidence="8 9">I11</strain>
    </source>
</reference>
<feature type="transmembrane region" description="Helical" evidence="6">
    <location>
        <begin position="429"/>
        <end position="451"/>
    </location>
</feature>
<evidence type="ECO:0000256" key="5">
    <source>
        <dbReference type="ARBA" id="ARBA00023136"/>
    </source>
</evidence>
<evidence type="ECO:0000256" key="1">
    <source>
        <dbReference type="ARBA" id="ARBA00004651"/>
    </source>
</evidence>
<dbReference type="EMBL" id="AGUD01000262">
    <property type="protein sequence ID" value="EHN09653.1"/>
    <property type="molecule type" value="Genomic_DNA"/>
</dbReference>
<evidence type="ECO:0000256" key="4">
    <source>
        <dbReference type="ARBA" id="ARBA00022989"/>
    </source>
</evidence>
<dbReference type="PANTHER" id="PTHR30294">
    <property type="entry name" value="MEMBRANE COMPONENT OF ABC TRANSPORTER YHHJ-RELATED"/>
    <property type="match status" value="1"/>
</dbReference>
<dbReference type="InterPro" id="IPR013525">
    <property type="entry name" value="ABC2_TM"/>
</dbReference>
<dbReference type="OrthoDB" id="5241430at2"/>
<keyword evidence="3 6" id="KW-0812">Transmembrane</keyword>
<keyword evidence="2" id="KW-1003">Cell membrane</keyword>
<keyword evidence="5 6" id="KW-0472">Membrane</keyword>
<proteinExistence type="predicted"/>
<dbReference type="GO" id="GO:0005886">
    <property type="term" value="C:plasma membrane"/>
    <property type="evidence" value="ECO:0007669"/>
    <property type="project" value="UniProtKB-SubCell"/>
</dbReference>
<dbReference type="Proteomes" id="UP000005143">
    <property type="component" value="Unassembled WGS sequence"/>
</dbReference>
<evidence type="ECO:0000313" key="8">
    <source>
        <dbReference type="EMBL" id="EHN09653.1"/>
    </source>
</evidence>
<evidence type="ECO:0000256" key="6">
    <source>
        <dbReference type="SAM" id="Phobius"/>
    </source>
</evidence>
<feature type="transmembrane region" description="Helical" evidence="6">
    <location>
        <begin position="264"/>
        <end position="289"/>
    </location>
</feature>
<keyword evidence="9" id="KW-1185">Reference proteome</keyword>
<evidence type="ECO:0000259" key="7">
    <source>
        <dbReference type="Pfam" id="PF12698"/>
    </source>
</evidence>
<evidence type="ECO:0000256" key="3">
    <source>
        <dbReference type="ARBA" id="ARBA00022692"/>
    </source>
</evidence>
<sequence length="458" mass="47053">MSGWRSLGPLAAKDARILRRSPLLIGLLVVYPLAVALLLGLALSRGPAEPKVALVNQVPAAGSTVDLGGETLDARTYALRLMKDTRPVSVATREQAVRMVRDGDVVGAIVIPPDTVEQLRGVLSLNGARKLPTIEVLTNDADPVRARALRELIQARLAAANAEIGKRLIGVGGSYLGVLLNGGNLRLLGLSGDILGLRQASDILRRAAAELPAGRSRSDVERVGRFAQLAVDNLAFAVPILDSIADPIRIHRSSVTGPAVSLDVYAAAVATTVSLLLVATLLGAGLVALEREERTFGRLVRAAVRPGVLLGSKTLLAGATGAIVGLLVAGGLAIFLGLDPARIPLWLVAAAATGIACGGLGVALGALAPEVRAASLLAILLLVPVVVIGLVPEGTVSSLVGTVIDVVSGAFPFRPGLRLVTAALEHGAFWAPLLHLLLLAAAWGAIARVAIVRSGARG</sequence>
<accession>H0E9L1</accession>
<feature type="domain" description="ABC-2 type transporter transmembrane" evidence="7">
    <location>
        <begin position="28"/>
        <end position="447"/>
    </location>
</feature>
<dbReference type="RefSeq" id="WP_007577698.1">
    <property type="nucleotide sequence ID" value="NZ_AGUD01000262.1"/>
</dbReference>
<dbReference type="InterPro" id="IPR051449">
    <property type="entry name" value="ABC-2_transporter_component"/>
</dbReference>